<evidence type="ECO:0000313" key="2">
    <source>
        <dbReference type="Proteomes" id="UP000002949"/>
    </source>
</evidence>
<dbReference type="Proteomes" id="UP000002949">
    <property type="component" value="Unassembled WGS sequence"/>
</dbReference>
<protein>
    <submittedName>
        <fullName evidence="1">Uncharacterized protein</fullName>
    </submittedName>
</protein>
<gene>
    <name evidence="1" type="ORF">MEA186_00801</name>
</gene>
<name>G6Y2L9_9HYPH</name>
<organism evidence="1 2">
    <name type="scientific">Mesorhizobium amorphae CCNWGS0123</name>
    <dbReference type="NCBI Taxonomy" id="1082933"/>
    <lineage>
        <taxon>Bacteria</taxon>
        <taxon>Pseudomonadati</taxon>
        <taxon>Pseudomonadota</taxon>
        <taxon>Alphaproteobacteria</taxon>
        <taxon>Hyphomicrobiales</taxon>
        <taxon>Phyllobacteriaceae</taxon>
        <taxon>Mesorhizobium</taxon>
    </lineage>
</organism>
<keyword evidence="2" id="KW-1185">Reference proteome</keyword>
<dbReference type="EMBL" id="AGSN01000010">
    <property type="protein sequence ID" value="EHH13980.1"/>
    <property type="molecule type" value="Genomic_DNA"/>
</dbReference>
<accession>G6Y2L9</accession>
<proteinExistence type="predicted"/>
<dbReference type="AlphaFoldDB" id="G6Y2L9"/>
<evidence type="ECO:0000313" key="1">
    <source>
        <dbReference type="EMBL" id="EHH13980.1"/>
    </source>
</evidence>
<sequence>MDHEYPRAKRLQALQISPLHAYKRRENPDAMASGVSMLHHFGAIRIEPRFGVAGKTNVDGSRHAGQTSPEIFKTKVLQRRDCSLPAGELVLRTI</sequence>
<reference evidence="1 2" key="1">
    <citation type="journal article" date="2012" name="J. Bacteriol.">
        <title>Draft Genome Sequence of Plant Growth-Promoting Rhizobium Mesorhizobium amorphae, Isolated from Zinc-Lead Mine Tailings.</title>
        <authorList>
            <person name="Hao X."/>
            <person name="Lin Y."/>
            <person name="Johnstone L."/>
            <person name="Baltrus D.A."/>
            <person name="Miller S.J."/>
            <person name="Wei G."/>
            <person name="Rensing C."/>
        </authorList>
    </citation>
    <scope>NUCLEOTIDE SEQUENCE [LARGE SCALE GENOMIC DNA]</scope>
    <source>
        <strain evidence="1 2">CCNWGS0123</strain>
    </source>
</reference>